<dbReference type="GeneID" id="26623429"/>
<dbReference type="OrthoDB" id="16937at10239"/>
<dbReference type="Proteomes" id="UP000031727">
    <property type="component" value="Segment"/>
</dbReference>
<gene>
    <name evidence="1" type="ORF">JWX_00020</name>
</gene>
<keyword evidence="2" id="KW-1185">Reference proteome</keyword>
<evidence type="ECO:0000313" key="2">
    <source>
        <dbReference type="Proteomes" id="UP000031727"/>
    </source>
</evidence>
<dbReference type="RefSeq" id="YP_009196205.1">
    <property type="nucleotide sequence ID" value="NC_028768.1"/>
</dbReference>
<dbReference type="EMBL" id="KP202969">
    <property type="protein sequence ID" value="AJD82786.1"/>
    <property type="molecule type" value="Genomic_DNA"/>
</dbReference>
<reference evidence="1 2" key="1">
    <citation type="submission" date="2014-11" db="EMBL/GenBank/DDBJ databases">
        <title>Characterization and genome comparisons of three Achromobacter phages of the Siphoviridae family.</title>
        <authorList>
            <person name="Dreiseikelmann B."/>
            <person name="Bunk B."/>
            <person name="Rohde M."/>
            <person name="Wittmann J."/>
        </authorList>
    </citation>
    <scope>NUCLEOTIDE SEQUENCE [LARGE SCALE GENOMIC DNA]</scope>
</reference>
<proteinExistence type="predicted"/>
<accession>A0A0B5A6M4</accession>
<evidence type="ECO:0000313" key="1">
    <source>
        <dbReference type="EMBL" id="AJD82786.1"/>
    </source>
</evidence>
<dbReference type="KEGG" id="vg:26623429"/>
<protein>
    <submittedName>
        <fullName evidence="1">Uncharacterized protein</fullName>
    </submittedName>
</protein>
<organism evidence="1 2">
    <name type="scientific">Achromobacter phage JWX</name>
    <dbReference type="NCBI Taxonomy" id="1589746"/>
    <lineage>
        <taxon>Viruses</taxon>
        <taxon>Duplodnaviria</taxon>
        <taxon>Heunggongvirae</taxon>
        <taxon>Uroviricota</taxon>
        <taxon>Caudoviricetes</taxon>
        <taxon>Steinhofvirus</taxon>
        <taxon>Steinhofvirus JWX</taxon>
    </lineage>
</organism>
<name>A0A0B5A6M4_9CAUD</name>
<sequence length="149" mass="16085">MTRPSTSVSFTNFSKRMRSLGQAVEHNSREGVKQIARATVTTLIARTPVDSGQAASNWQVGLGGMQTAPKFGFTDIPAARALALATIEQRQAGQNVYISNLLPYIGRLNNGYSSQAPAGFVENALVVARQVARNIRLLQDVGKSPRRSN</sequence>